<keyword evidence="2" id="KW-1185">Reference proteome</keyword>
<gene>
    <name evidence="1" type="ORF">GGX14DRAFT_575888</name>
</gene>
<dbReference type="EMBL" id="JARJCW010000093">
    <property type="protein sequence ID" value="KAJ7195118.1"/>
    <property type="molecule type" value="Genomic_DNA"/>
</dbReference>
<evidence type="ECO:0000313" key="2">
    <source>
        <dbReference type="Proteomes" id="UP001219525"/>
    </source>
</evidence>
<protein>
    <submittedName>
        <fullName evidence="1">Uncharacterized protein</fullName>
    </submittedName>
</protein>
<reference evidence="1" key="1">
    <citation type="submission" date="2023-03" db="EMBL/GenBank/DDBJ databases">
        <title>Massive genome expansion in bonnet fungi (Mycena s.s.) driven by repeated elements and novel gene families across ecological guilds.</title>
        <authorList>
            <consortium name="Lawrence Berkeley National Laboratory"/>
            <person name="Harder C.B."/>
            <person name="Miyauchi S."/>
            <person name="Viragh M."/>
            <person name="Kuo A."/>
            <person name="Thoen E."/>
            <person name="Andreopoulos B."/>
            <person name="Lu D."/>
            <person name="Skrede I."/>
            <person name="Drula E."/>
            <person name="Henrissat B."/>
            <person name="Morin E."/>
            <person name="Kohler A."/>
            <person name="Barry K."/>
            <person name="LaButti K."/>
            <person name="Morin E."/>
            <person name="Salamov A."/>
            <person name="Lipzen A."/>
            <person name="Mereny Z."/>
            <person name="Hegedus B."/>
            <person name="Baldrian P."/>
            <person name="Stursova M."/>
            <person name="Weitz H."/>
            <person name="Taylor A."/>
            <person name="Grigoriev I.V."/>
            <person name="Nagy L.G."/>
            <person name="Martin F."/>
            <person name="Kauserud H."/>
        </authorList>
    </citation>
    <scope>NUCLEOTIDE SEQUENCE</scope>
    <source>
        <strain evidence="1">9144</strain>
    </source>
</reference>
<proteinExistence type="predicted"/>
<name>A0AAD6UUE3_9AGAR</name>
<evidence type="ECO:0000313" key="1">
    <source>
        <dbReference type="EMBL" id="KAJ7195118.1"/>
    </source>
</evidence>
<dbReference type="Proteomes" id="UP001219525">
    <property type="component" value="Unassembled WGS sequence"/>
</dbReference>
<sequence>MDLPSGFGIANEVIRIVVEPNTFMIVGGTALGRYTQRLTVLREADEWRLNELDKVLIYDRTRYLSFVPVNKTVAYILLFESSGQDLENAESQYARDFKSTKASTQHCLLTAWLVDFVLL</sequence>
<comment type="caution">
    <text evidence="1">The sequence shown here is derived from an EMBL/GenBank/DDBJ whole genome shotgun (WGS) entry which is preliminary data.</text>
</comment>
<organism evidence="1 2">
    <name type="scientific">Mycena pura</name>
    <dbReference type="NCBI Taxonomy" id="153505"/>
    <lineage>
        <taxon>Eukaryota</taxon>
        <taxon>Fungi</taxon>
        <taxon>Dikarya</taxon>
        <taxon>Basidiomycota</taxon>
        <taxon>Agaricomycotina</taxon>
        <taxon>Agaricomycetes</taxon>
        <taxon>Agaricomycetidae</taxon>
        <taxon>Agaricales</taxon>
        <taxon>Marasmiineae</taxon>
        <taxon>Mycenaceae</taxon>
        <taxon>Mycena</taxon>
    </lineage>
</organism>
<accession>A0AAD6UUE3</accession>
<dbReference type="AlphaFoldDB" id="A0AAD6UUE3"/>